<accession>A0AAN0S0D6</accession>
<dbReference type="InterPro" id="IPR002611">
    <property type="entry name" value="IstB_ATP-bd"/>
</dbReference>
<dbReference type="Pfam" id="PF01695">
    <property type="entry name" value="IstB_IS21"/>
    <property type="match status" value="1"/>
</dbReference>
<reference evidence="3 4" key="1">
    <citation type="submission" date="2014-05" db="EMBL/GenBank/DDBJ databases">
        <authorList>
            <person name="Bishop-Lilly K.A."/>
            <person name="Broomall S.M."/>
            <person name="Chain P.S."/>
            <person name="Chertkov O."/>
            <person name="Coyne S.R."/>
            <person name="Daligault H.E."/>
            <person name="Davenport K.W."/>
            <person name="Erkkila T."/>
            <person name="Frey K.G."/>
            <person name="Gibbons H.S."/>
            <person name="Gu W."/>
            <person name="Jaissle J."/>
            <person name="Johnson S.L."/>
            <person name="Koroleva G.I."/>
            <person name="Ladner J.T."/>
            <person name="Lo C.-C."/>
            <person name="Minogue T.D."/>
            <person name="Munk C."/>
            <person name="Palacios G.F."/>
            <person name="Redden C.L."/>
            <person name="Rosenzweig C.N."/>
            <person name="Scholz M.B."/>
            <person name="Teshima H."/>
            <person name="Xu Y."/>
        </authorList>
    </citation>
    <scope>NUCLEOTIDE SEQUENCE [LARGE SCALE GENOMIC DNA]</scope>
    <source>
        <strain evidence="3 4">DDS 22E-1</strain>
    </source>
</reference>
<name>A0AAN0S0D6_9BURK</name>
<proteinExistence type="predicted"/>
<dbReference type="GO" id="GO:0005524">
    <property type="term" value="F:ATP binding"/>
    <property type="evidence" value="ECO:0007669"/>
    <property type="project" value="InterPro"/>
</dbReference>
<dbReference type="SUPFAM" id="SSF52540">
    <property type="entry name" value="P-loop containing nucleoside triphosphate hydrolases"/>
    <property type="match status" value="1"/>
</dbReference>
<dbReference type="Proteomes" id="UP000029413">
    <property type="component" value="Chromosome 2"/>
</dbReference>
<dbReference type="AlphaFoldDB" id="A0AAN0S0D6"/>
<evidence type="ECO:0000313" key="4">
    <source>
        <dbReference type="Proteomes" id="UP000029413"/>
    </source>
</evidence>
<dbReference type="EMBL" id="CP007784">
    <property type="protein sequence ID" value="AIO36884.1"/>
    <property type="molecule type" value="Genomic_DNA"/>
</dbReference>
<evidence type="ECO:0000256" key="1">
    <source>
        <dbReference type="SAM" id="MobiDB-lite"/>
    </source>
</evidence>
<protein>
    <submittedName>
        <fullName evidence="3">IstB-like ATP binding family protein</fullName>
    </submittedName>
</protein>
<dbReference type="Gene3D" id="3.40.50.300">
    <property type="entry name" value="P-loop containing nucleotide triphosphate hydrolases"/>
    <property type="match status" value="1"/>
</dbReference>
<evidence type="ECO:0000259" key="2">
    <source>
        <dbReference type="Pfam" id="PF01695"/>
    </source>
</evidence>
<feature type="domain" description="IstB-like ATP-binding" evidence="2">
    <location>
        <begin position="23"/>
        <end position="114"/>
    </location>
</feature>
<dbReference type="KEGG" id="bcen:DM39_4124"/>
<evidence type="ECO:0000313" key="3">
    <source>
        <dbReference type="EMBL" id="AIO36884.1"/>
    </source>
</evidence>
<gene>
    <name evidence="3" type="ORF">DM39_4124</name>
</gene>
<feature type="region of interest" description="Disordered" evidence="1">
    <location>
        <begin position="108"/>
        <end position="127"/>
    </location>
</feature>
<organism evidence="3 4">
    <name type="scientific">Burkholderia cenocepacia</name>
    <dbReference type="NCBI Taxonomy" id="95486"/>
    <lineage>
        <taxon>Bacteria</taxon>
        <taxon>Pseudomonadati</taxon>
        <taxon>Pseudomonadota</taxon>
        <taxon>Betaproteobacteria</taxon>
        <taxon>Burkholderiales</taxon>
        <taxon>Burkholderiaceae</taxon>
        <taxon>Burkholderia</taxon>
        <taxon>Burkholderia cepacia complex</taxon>
    </lineage>
</organism>
<dbReference type="InterPro" id="IPR027417">
    <property type="entry name" value="P-loop_NTPase"/>
</dbReference>
<sequence length="127" mass="13758">MLQALARGDVKGCLLTQRKPVEGFPAIKTLDDYDYSFAVGAPRKTIDELATLRFIERGENAVLPGLSGVGKTHLATAIGYAATQAGIKTKFITAADLMLQLDARAPTGAIRRRSSTQHPRPEATHRR</sequence>
<keyword evidence="4" id="KW-1185">Reference proteome</keyword>